<keyword evidence="5" id="KW-0998">Cell outer membrane</keyword>
<dbReference type="SUPFAM" id="SSF48452">
    <property type="entry name" value="TPR-like"/>
    <property type="match status" value="1"/>
</dbReference>
<proteinExistence type="inferred from homology"/>
<evidence type="ECO:0000256" key="4">
    <source>
        <dbReference type="ARBA" id="ARBA00023136"/>
    </source>
</evidence>
<dbReference type="KEGG" id="fgg:FSB75_00125"/>
<dbReference type="EMBL" id="CP042433">
    <property type="protein sequence ID" value="QEC54373.1"/>
    <property type="molecule type" value="Genomic_DNA"/>
</dbReference>
<feature type="domain" description="SusD-like N-terminal" evidence="7">
    <location>
        <begin position="87"/>
        <end position="219"/>
    </location>
</feature>
<name>A0A5B8UD25_9BACT</name>
<evidence type="ECO:0000259" key="6">
    <source>
        <dbReference type="Pfam" id="PF07980"/>
    </source>
</evidence>
<protein>
    <submittedName>
        <fullName evidence="8">RagB/SusD family nutrient uptake outer membrane protein</fullName>
    </submittedName>
</protein>
<comment type="subcellular location">
    <subcellularLocation>
        <location evidence="1">Cell outer membrane</location>
    </subcellularLocation>
</comment>
<evidence type="ECO:0000259" key="7">
    <source>
        <dbReference type="Pfam" id="PF14322"/>
    </source>
</evidence>
<dbReference type="OrthoDB" id="5694214at2"/>
<reference evidence="8 9" key="1">
    <citation type="journal article" date="2015" name="Int. J. Syst. Evol. Microbiol.">
        <title>Flavisolibacter ginsenosidimutans sp. nov., with ginsenoside-converting activity isolated from soil used for cultivating ginseng.</title>
        <authorList>
            <person name="Zhao Y."/>
            <person name="Liu Q."/>
            <person name="Kang M.S."/>
            <person name="Jin F."/>
            <person name="Yu H."/>
            <person name="Im W.T."/>
        </authorList>
    </citation>
    <scope>NUCLEOTIDE SEQUENCE [LARGE SCALE GENOMIC DNA]</scope>
    <source>
        <strain evidence="8 9">Gsoil 636</strain>
    </source>
</reference>
<gene>
    <name evidence="8" type="ORF">FSB75_00125</name>
</gene>
<evidence type="ECO:0000256" key="1">
    <source>
        <dbReference type="ARBA" id="ARBA00004442"/>
    </source>
</evidence>
<dbReference type="InterPro" id="IPR012944">
    <property type="entry name" value="SusD_RagB_dom"/>
</dbReference>
<keyword evidence="4" id="KW-0472">Membrane</keyword>
<evidence type="ECO:0000313" key="9">
    <source>
        <dbReference type="Proteomes" id="UP000321204"/>
    </source>
</evidence>
<dbReference type="Pfam" id="PF07980">
    <property type="entry name" value="SusD_RagB"/>
    <property type="match status" value="1"/>
</dbReference>
<keyword evidence="9" id="KW-1185">Reference proteome</keyword>
<comment type="similarity">
    <text evidence="2">Belongs to the SusD family.</text>
</comment>
<evidence type="ECO:0000256" key="2">
    <source>
        <dbReference type="ARBA" id="ARBA00006275"/>
    </source>
</evidence>
<keyword evidence="3" id="KW-0732">Signal</keyword>
<dbReference type="Proteomes" id="UP000321204">
    <property type="component" value="Chromosome"/>
</dbReference>
<feature type="domain" description="RagB/SusD" evidence="6">
    <location>
        <begin position="340"/>
        <end position="528"/>
    </location>
</feature>
<dbReference type="CDD" id="cd08977">
    <property type="entry name" value="SusD"/>
    <property type="match status" value="1"/>
</dbReference>
<dbReference type="GO" id="GO:0009279">
    <property type="term" value="C:cell outer membrane"/>
    <property type="evidence" value="ECO:0007669"/>
    <property type="project" value="UniProtKB-SubCell"/>
</dbReference>
<dbReference type="Pfam" id="PF14322">
    <property type="entry name" value="SusD-like_3"/>
    <property type="match status" value="1"/>
</dbReference>
<evidence type="ECO:0000256" key="5">
    <source>
        <dbReference type="ARBA" id="ARBA00023237"/>
    </source>
</evidence>
<evidence type="ECO:0000313" key="8">
    <source>
        <dbReference type="EMBL" id="QEC54373.1"/>
    </source>
</evidence>
<dbReference type="PROSITE" id="PS51257">
    <property type="entry name" value="PROKAR_LIPOPROTEIN"/>
    <property type="match status" value="1"/>
</dbReference>
<evidence type="ECO:0000256" key="3">
    <source>
        <dbReference type="ARBA" id="ARBA00022729"/>
    </source>
</evidence>
<sequence>MQIMKKILPLLVVCTFLGGCKKYLTTVPQDFITPQNYFTKEQDAVLALNAAFDELSRQWYYAGYWQARMVESCDDVYCTLTGQYPANHQALATDPSFASTWQVLYEAIERCNVLLANIDKVDMDATKKGYIKGEALFFRAYCFFFLVDQWGPIPLKLKPTADANDISIPRSSVADVYAQILKDMTAAEELVPTTALGDYGGAGYPAKTTVQGILARVCLTMAGDPLNDKTKFEDARKWAQKAVDSKEHGLNPDYTDVFIKMISNQYDKKESMWEVDMVDIPGKTEHGYLGYLNGISCPLADTGNCAGQVRATRLLYNLYNAKDLRRDWNIAPYYYVASGSTVTRSYMSSTALYDRFPGKFRLQYTPFPRTTGRSPVNFPLLRYADVLLMLAEAENETNGPTTLAYSCINQVRARAWGKLLPGATNPTESNLTAGMDQASFRQAIQDERCREFPSEGLRKHDLMRWGIFFSTLQKMKNDVTNTALPAVNSSLKQIIINISDNATPKWRYWPIPANELSLNNAMTQNPGW</sequence>
<dbReference type="Gene3D" id="1.25.40.390">
    <property type="match status" value="1"/>
</dbReference>
<accession>A0A5B8UD25</accession>
<organism evidence="8 9">
    <name type="scientific">Flavisolibacter ginsenosidimutans</name>
    <dbReference type="NCBI Taxonomy" id="661481"/>
    <lineage>
        <taxon>Bacteria</taxon>
        <taxon>Pseudomonadati</taxon>
        <taxon>Bacteroidota</taxon>
        <taxon>Chitinophagia</taxon>
        <taxon>Chitinophagales</taxon>
        <taxon>Chitinophagaceae</taxon>
        <taxon>Flavisolibacter</taxon>
    </lineage>
</organism>
<dbReference type="AlphaFoldDB" id="A0A5B8UD25"/>
<dbReference type="InterPro" id="IPR033985">
    <property type="entry name" value="SusD-like_N"/>
</dbReference>
<dbReference type="InterPro" id="IPR011990">
    <property type="entry name" value="TPR-like_helical_dom_sf"/>
</dbReference>